<dbReference type="PANTHER" id="PTHR28234">
    <property type="entry name" value="NUCLEAR CONTROL OF ATPASE PROTEIN 2"/>
    <property type="match status" value="1"/>
</dbReference>
<evidence type="ECO:0000256" key="2">
    <source>
        <dbReference type="ARBA" id="ARBA00022692"/>
    </source>
</evidence>
<dbReference type="AlphaFoldDB" id="A0A813JUI2"/>
<proteinExistence type="predicted"/>
<evidence type="ECO:0000313" key="7">
    <source>
        <dbReference type="EMBL" id="CAE8689088.1"/>
    </source>
</evidence>
<sequence>MESFAKSSVDDDLRHILQRSGTLPVAPQIAGAPTDEEATLARSALLELAQQASKQLLQLMLETRQHARFWEEALQMPATRQARLLLLEAGTASFVHQSYIAIRRLTGYPEPQVVSPVLAIRHRFKILRGLNEDLAVALGEVHLQADHINKDSADSASSASFHAVGQATLKMRATVAQLAAHPMARAASDDEAQQPLFLMVDPSTIPQTKQKTSSPAAVPHLERRFVESEEVWNELAGLRTDIEQADLHTVRHLELYRSPTLAEQTWMRRCARLSVMSGLGFYLVCHSRLTGSPDLGRWIHGFTESVCTFVLERVVQPGKQISAELQRTFATNEDVNLLALEESRQILQRMLEDFDQRHGVERQSTAVVVFNIGELPEFSGTMARVLARFETEAKSPLRNLITGELSNLLVIQMQSIKLQTENALLQMDRILQANQINFAIMAAMPAVGTLWLLGALAHARFHSQSNHPERSRQMQQYMRCLLVEAERAIWQCGEVQDQGPLEVGLQIFSLNELYVATSQIRSCMSGLEWRNLRTDITDLAVPDLPLKHGAGLVKPLTVNGPPGGRLGGPSGLQVILVSLRGPGMEAEYGRFFLASYQKSSLPRSLLSLVPEDVPVPAAVQPDPRQVPEKPEQCISGLGLRLAPPHQSVCAVGALQQSGRREVFVIDELREKTVKDAQALAGETEDYVGNGALPMADDEEMLLGEEGPLPEGGRNSHVRLVAADGVDSASDSEGGKDGAVASEPLPAEVTVGQSPFGFDDRDSREDTSAPRTPERLRENFVALEPSASCSPSPVPGGEDPLPKMPPAMPTEWGGSSSSDAAPPWTLGAEEPQAPYSESALSEIDAQVCFKLERFFSDQRLWQLVEKEVLSSAKLRSATELHRDPLHRKVESYFRVKVPKPYPGVQYRRSACLDDRYPRYAKQGQTVAGTVEADGEWLRISWNVFLPMKVGAVPILEPISVEERRQALADECAAKAERDEMFDPPSALDRRDRQAVAAAEALLRPGRPQQSGSTGFNSLDTEDGVGCASRISTLRALPESISKAPLMDPDALNEFYSRNPINALSDTPRATTPPQSHFNAVSVA</sequence>
<dbReference type="GO" id="GO:0005741">
    <property type="term" value="C:mitochondrial outer membrane"/>
    <property type="evidence" value="ECO:0007669"/>
    <property type="project" value="TreeGrafter"/>
</dbReference>
<feature type="region of interest" description="Disordered" evidence="6">
    <location>
        <begin position="725"/>
        <end position="836"/>
    </location>
</feature>
<comment type="caution">
    <text evidence="7">The sequence shown here is derived from an EMBL/GenBank/DDBJ whole genome shotgun (WGS) entry which is preliminary data.</text>
</comment>
<evidence type="ECO:0000256" key="3">
    <source>
        <dbReference type="ARBA" id="ARBA00022989"/>
    </source>
</evidence>
<dbReference type="Pfam" id="PF08637">
    <property type="entry name" value="NCA2"/>
    <property type="match status" value="1"/>
</dbReference>
<protein>
    <submittedName>
        <fullName evidence="7">Uncharacterized protein</fullName>
    </submittedName>
</protein>
<feature type="compositionally biased region" description="Basic and acidic residues" evidence="6">
    <location>
        <begin position="757"/>
        <end position="777"/>
    </location>
</feature>
<keyword evidence="5" id="KW-0472">Membrane</keyword>
<keyword evidence="4" id="KW-0496">Mitochondrion</keyword>
<reference evidence="7" key="1">
    <citation type="submission" date="2021-02" db="EMBL/GenBank/DDBJ databases">
        <authorList>
            <person name="Dougan E. K."/>
            <person name="Rhodes N."/>
            <person name="Thang M."/>
            <person name="Chan C."/>
        </authorList>
    </citation>
    <scope>NUCLEOTIDE SEQUENCE</scope>
</reference>
<feature type="region of interest" description="Disordered" evidence="6">
    <location>
        <begin position="1062"/>
        <end position="1082"/>
    </location>
</feature>
<keyword evidence="3" id="KW-1133">Transmembrane helix</keyword>
<evidence type="ECO:0000256" key="6">
    <source>
        <dbReference type="SAM" id="MobiDB-lite"/>
    </source>
</evidence>
<dbReference type="PANTHER" id="PTHR28234:SF1">
    <property type="entry name" value="NUCLEAR CONTROL OF ATPASE PROTEIN 2"/>
    <property type="match status" value="1"/>
</dbReference>
<keyword evidence="2" id="KW-0812">Transmembrane</keyword>
<accession>A0A813JUI2</accession>
<dbReference type="Proteomes" id="UP000626109">
    <property type="component" value="Unassembled WGS sequence"/>
</dbReference>
<comment type="subcellular location">
    <subcellularLocation>
        <location evidence="1">Mitochondrion membrane</location>
        <topology evidence="1">Multi-pass membrane protein</topology>
    </subcellularLocation>
</comment>
<gene>
    <name evidence="7" type="ORF">PGLA2088_LOCUS26310</name>
</gene>
<evidence type="ECO:0000256" key="5">
    <source>
        <dbReference type="ARBA" id="ARBA00023136"/>
    </source>
</evidence>
<evidence type="ECO:0000256" key="1">
    <source>
        <dbReference type="ARBA" id="ARBA00004225"/>
    </source>
</evidence>
<dbReference type="EMBL" id="CAJNNW010027010">
    <property type="protein sequence ID" value="CAE8689088.1"/>
    <property type="molecule type" value="Genomic_DNA"/>
</dbReference>
<evidence type="ECO:0000256" key="4">
    <source>
        <dbReference type="ARBA" id="ARBA00023128"/>
    </source>
</evidence>
<dbReference type="InterPro" id="IPR013946">
    <property type="entry name" value="NCA2-like"/>
</dbReference>
<organism evidence="7 8">
    <name type="scientific">Polarella glacialis</name>
    <name type="common">Dinoflagellate</name>
    <dbReference type="NCBI Taxonomy" id="89957"/>
    <lineage>
        <taxon>Eukaryota</taxon>
        <taxon>Sar</taxon>
        <taxon>Alveolata</taxon>
        <taxon>Dinophyceae</taxon>
        <taxon>Suessiales</taxon>
        <taxon>Suessiaceae</taxon>
        <taxon>Polarella</taxon>
    </lineage>
</organism>
<evidence type="ECO:0000313" key="8">
    <source>
        <dbReference type="Proteomes" id="UP000626109"/>
    </source>
</evidence>
<name>A0A813JUI2_POLGL</name>